<evidence type="ECO:0000256" key="4">
    <source>
        <dbReference type="ARBA" id="ARBA00022771"/>
    </source>
</evidence>
<feature type="domain" description="C2H2-type" evidence="12">
    <location>
        <begin position="555"/>
        <end position="582"/>
    </location>
</feature>
<protein>
    <recommendedName>
        <fullName evidence="12">C2H2-type domain-containing protein</fullName>
    </recommendedName>
</protein>
<sequence length="809" mass="89849">MRFFLQHATYSEPKTKLWSHQCLLSNGYTAFGLKQIQMRPPHFTTAWTCNREIANGERPSTKHTSRFYLVRHQRITRQHLRYSIRQLDAQLRRELTMRLHLQQLLRRMNSKSILKTVPSNGMDRVSQYPTEQLVTQAQKLLGKFRDQKKPDQCAVNKHPFKLLQYNMSQTFHRKQFGETADVHSSCLNSAVHSDGSPELYRGTHPERRVSPPTVEALKEVGQLGLISHIDGLEVRTSRTGLELTSPNTKHAEQTGETALDLTVTTTNTTAHVLHRPWDFNESSKCEESIEHQENVEPSLMRDISNDRDFNLSVNSRNKSVTSVSDVPMSNKTCTLPSSSASIVSIEYSNRTSAKIQFADTPTSASLNPTGNSLDFWAAAAYAAALAQNSEYGPFGQTDLQPTWALPNTLTSPDQRFSKSFATTPGFSDIPLFTDLRTSEAVSQPLFSVGSSWSSPMPSGPILPNTSHPLPDHLSVNLNGTVSAYARGLNPDSGMIDDFETDDSSARSNNIRPNSPGGTRVRPSEDYLEQFMKVDPSQNILWRQLADRFQRTLAPNQCGVCNKILSCRSALTMHYRVHTEERPFQHHETIEAYRNAVAIAMATGGTLPRPPPMSSSATLLPPGTKAEIPDSPSQTNKPETGSLSSSTACTTAGDGMMRVPSPTDLSTLVNWSQFPLPSWLSNTGLFPFLHPPVISSMELWKTENGTDRAYRSLNESKQINETPRKDYSTSSILANDDLKTGFNILPVTPSTTSKLQTCVNDSSIEAASRLSRLTVSVPRNASTPVKHKMFSGLPGQMIELPLLSAMERCN</sequence>
<gene>
    <name evidence="13" type="ORF">EG68_03744</name>
</gene>
<keyword evidence="7" id="KW-0804">Transcription</keyword>
<comment type="subcellular location">
    <subcellularLocation>
        <location evidence="1">Nucleus</location>
    </subcellularLocation>
</comment>
<dbReference type="GO" id="GO:0000978">
    <property type="term" value="F:RNA polymerase II cis-regulatory region sequence-specific DNA binding"/>
    <property type="evidence" value="ECO:0007669"/>
    <property type="project" value="TreeGrafter"/>
</dbReference>
<keyword evidence="5" id="KW-0862">Zinc</keyword>
<dbReference type="EMBL" id="JTDE01001305">
    <property type="protein sequence ID" value="KAF7259221.1"/>
    <property type="molecule type" value="Genomic_DNA"/>
</dbReference>
<dbReference type="InterPro" id="IPR013087">
    <property type="entry name" value="Znf_C2H2_type"/>
</dbReference>
<evidence type="ECO:0000256" key="10">
    <source>
        <dbReference type="PROSITE-ProRule" id="PRU00042"/>
    </source>
</evidence>
<organism evidence="13 14">
    <name type="scientific">Paragonimus skrjabini miyazakii</name>
    <dbReference type="NCBI Taxonomy" id="59628"/>
    <lineage>
        <taxon>Eukaryota</taxon>
        <taxon>Metazoa</taxon>
        <taxon>Spiralia</taxon>
        <taxon>Lophotrochozoa</taxon>
        <taxon>Platyhelminthes</taxon>
        <taxon>Trematoda</taxon>
        <taxon>Digenea</taxon>
        <taxon>Plagiorchiida</taxon>
        <taxon>Troglotremata</taxon>
        <taxon>Troglotrematidae</taxon>
        <taxon>Paragonimus</taxon>
    </lineage>
</organism>
<keyword evidence="14" id="KW-1185">Reference proteome</keyword>
<dbReference type="PROSITE" id="PS50157">
    <property type="entry name" value="ZINC_FINGER_C2H2_2"/>
    <property type="match status" value="1"/>
</dbReference>
<feature type="region of interest" description="Disordered" evidence="11">
    <location>
        <begin position="604"/>
        <end position="647"/>
    </location>
</feature>
<feature type="region of interest" description="Disordered" evidence="11">
    <location>
        <begin position="498"/>
        <end position="521"/>
    </location>
</feature>
<dbReference type="PANTHER" id="PTHR23233:SF84">
    <property type="entry name" value="FI23031P1"/>
    <property type="match status" value="1"/>
</dbReference>
<evidence type="ECO:0000256" key="8">
    <source>
        <dbReference type="ARBA" id="ARBA00023242"/>
    </source>
</evidence>
<dbReference type="PANTHER" id="PTHR23233">
    <property type="entry name" value="SAL-LIKE PROTEIN"/>
    <property type="match status" value="1"/>
</dbReference>
<dbReference type="GO" id="GO:0005634">
    <property type="term" value="C:nucleus"/>
    <property type="evidence" value="ECO:0007669"/>
    <property type="project" value="UniProtKB-SubCell"/>
</dbReference>
<keyword evidence="3" id="KW-0677">Repeat</keyword>
<evidence type="ECO:0000256" key="3">
    <source>
        <dbReference type="ARBA" id="ARBA00022737"/>
    </source>
</evidence>
<feature type="compositionally biased region" description="Polar residues" evidence="11">
    <location>
        <begin position="505"/>
        <end position="516"/>
    </location>
</feature>
<keyword evidence="4 10" id="KW-0863">Zinc-finger</keyword>
<evidence type="ECO:0000256" key="7">
    <source>
        <dbReference type="ARBA" id="ARBA00023163"/>
    </source>
</evidence>
<evidence type="ECO:0000313" key="14">
    <source>
        <dbReference type="Proteomes" id="UP000822476"/>
    </source>
</evidence>
<keyword evidence="8" id="KW-0539">Nucleus</keyword>
<evidence type="ECO:0000256" key="5">
    <source>
        <dbReference type="ARBA" id="ARBA00022833"/>
    </source>
</evidence>
<evidence type="ECO:0000256" key="11">
    <source>
        <dbReference type="SAM" id="MobiDB-lite"/>
    </source>
</evidence>
<dbReference type="InterPro" id="IPR036236">
    <property type="entry name" value="Znf_C2H2_sf"/>
</dbReference>
<dbReference type="InterPro" id="IPR051565">
    <property type="entry name" value="Sal_C2H2-zinc-finger"/>
</dbReference>
<dbReference type="Proteomes" id="UP000822476">
    <property type="component" value="Unassembled WGS sequence"/>
</dbReference>
<dbReference type="PROSITE" id="PS00028">
    <property type="entry name" value="ZINC_FINGER_C2H2_1"/>
    <property type="match status" value="1"/>
</dbReference>
<proteinExistence type="inferred from homology"/>
<comment type="caution">
    <text evidence="13">The sequence shown here is derived from an EMBL/GenBank/DDBJ whole genome shotgun (WGS) entry which is preliminary data.</text>
</comment>
<feature type="compositionally biased region" description="Polar residues" evidence="11">
    <location>
        <begin position="630"/>
        <end position="647"/>
    </location>
</feature>
<evidence type="ECO:0000313" key="13">
    <source>
        <dbReference type="EMBL" id="KAF7259221.1"/>
    </source>
</evidence>
<keyword evidence="2" id="KW-0479">Metal-binding</keyword>
<evidence type="ECO:0000256" key="1">
    <source>
        <dbReference type="ARBA" id="ARBA00004123"/>
    </source>
</evidence>
<evidence type="ECO:0000259" key="12">
    <source>
        <dbReference type="PROSITE" id="PS50157"/>
    </source>
</evidence>
<name>A0A8S9Z248_9TREM</name>
<evidence type="ECO:0000256" key="2">
    <source>
        <dbReference type="ARBA" id="ARBA00022723"/>
    </source>
</evidence>
<dbReference type="GO" id="GO:0008270">
    <property type="term" value="F:zinc ion binding"/>
    <property type="evidence" value="ECO:0007669"/>
    <property type="project" value="UniProtKB-KW"/>
</dbReference>
<reference evidence="13" key="1">
    <citation type="submission" date="2019-07" db="EMBL/GenBank/DDBJ databases">
        <title>Annotation for the trematode Paragonimus miyazaki's.</title>
        <authorList>
            <person name="Choi Y.-J."/>
        </authorList>
    </citation>
    <scope>NUCLEOTIDE SEQUENCE</scope>
    <source>
        <strain evidence="13">Japan</strain>
    </source>
</reference>
<comment type="similarity">
    <text evidence="9">Belongs to the sal C2H2-type zinc-finger protein family.</text>
</comment>
<dbReference type="SUPFAM" id="SSF57667">
    <property type="entry name" value="beta-beta-alpha zinc fingers"/>
    <property type="match status" value="1"/>
</dbReference>
<accession>A0A8S9Z248</accession>
<evidence type="ECO:0000256" key="6">
    <source>
        <dbReference type="ARBA" id="ARBA00023015"/>
    </source>
</evidence>
<keyword evidence="6" id="KW-0805">Transcription regulation</keyword>
<dbReference type="Gene3D" id="3.30.160.60">
    <property type="entry name" value="Classic Zinc Finger"/>
    <property type="match status" value="1"/>
</dbReference>
<dbReference type="GO" id="GO:0000981">
    <property type="term" value="F:DNA-binding transcription factor activity, RNA polymerase II-specific"/>
    <property type="evidence" value="ECO:0007669"/>
    <property type="project" value="TreeGrafter"/>
</dbReference>
<dbReference type="OrthoDB" id="9998363at2759"/>
<evidence type="ECO:0000256" key="9">
    <source>
        <dbReference type="ARBA" id="ARBA00038474"/>
    </source>
</evidence>
<dbReference type="AlphaFoldDB" id="A0A8S9Z248"/>